<dbReference type="PROSITE" id="PS00138">
    <property type="entry name" value="SUBTILASE_SER"/>
    <property type="match status" value="1"/>
</dbReference>
<comment type="similarity">
    <text evidence="1 6 7">Belongs to the peptidase S8 family.</text>
</comment>
<feature type="active site" description="Charge relay system" evidence="6">
    <location>
        <position position="149"/>
    </location>
</feature>
<dbReference type="GO" id="GO:0006508">
    <property type="term" value="P:proteolysis"/>
    <property type="evidence" value="ECO:0007669"/>
    <property type="project" value="UniProtKB-KW"/>
</dbReference>
<organism evidence="11 12">
    <name type="scientific">Stachybotrys elegans</name>
    <dbReference type="NCBI Taxonomy" id="80388"/>
    <lineage>
        <taxon>Eukaryota</taxon>
        <taxon>Fungi</taxon>
        <taxon>Dikarya</taxon>
        <taxon>Ascomycota</taxon>
        <taxon>Pezizomycotina</taxon>
        <taxon>Sordariomycetes</taxon>
        <taxon>Hypocreomycetidae</taxon>
        <taxon>Hypocreales</taxon>
        <taxon>Stachybotryaceae</taxon>
        <taxon>Stachybotrys</taxon>
    </lineage>
</organism>
<evidence type="ECO:0000313" key="11">
    <source>
        <dbReference type="EMBL" id="KAH7313748.1"/>
    </source>
</evidence>
<dbReference type="InterPro" id="IPR022398">
    <property type="entry name" value="Peptidase_S8_His-AS"/>
</dbReference>
<evidence type="ECO:0000256" key="8">
    <source>
        <dbReference type="SAM" id="SignalP"/>
    </source>
</evidence>
<evidence type="ECO:0000256" key="6">
    <source>
        <dbReference type="PROSITE-ProRule" id="PRU01240"/>
    </source>
</evidence>
<dbReference type="PROSITE" id="PS51892">
    <property type="entry name" value="SUBTILASE"/>
    <property type="match status" value="1"/>
</dbReference>
<keyword evidence="5 6" id="KW-0720">Serine protease</keyword>
<dbReference type="PROSITE" id="PS00137">
    <property type="entry name" value="SUBTILASE_HIS"/>
    <property type="match status" value="1"/>
</dbReference>
<dbReference type="Pfam" id="PF00082">
    <property type="entry name" value="Peptidase_S8"/>
    <property type="match status" value="1"/>
</dbReference>
<feature type="active site" description="Charge relay system" evidence="6">
    <location>
        <position position="180"/>
    </location>
</feature>
<dbReference type="InterPro" id="IPR023828">
    <property type="entry name" value="Peptidase_S8_Ser-AS"/>
</dbReference>
<dbReference type="InterPro" id="IPR034193">
    <property type="entry name" value="PCSK9_ProteinaseK-like"/>
</dbReference>
<evidence type="ECO:0000259" key="9">
    <source>
        <dbReference type="Pfam" id="PF00082"/>
    </source>
</evidence>
<feature type="signal peptide" evidence="8">
    <location>
        <begin position="1"/>
        <end position="15"/>
    </location>
</feature>
<evidence type="ECO:0000256" key="1">
    <source>
        <dbReference type="ARBA" id="ARBA00011073"/>
    </source>
</evidence>
<dbReference type="InterPro" id="IPR010259">
    <property type="entry name" value="S8pro/Inhibitor_I9"/>
</dbReference>
<dbReference type="Gene3D" id="3.30.70.80">
    <property type="entry name" value="Peptidase S8 propeptide/proteinase inhibitor I9"/>
    <property type="match status" value="1"/>
</dbReference>
<dbReference type="Gene3D" id="3.40.50.200">
    <property type="entry name" value="Peptidase S8/S53 domain"/>
    <property type="match status" value="1"/>
</dbReference>
<keyword evidence="12" id="KW-1185">Reference proteome</keyword>
<keyword evidence="2 6" id="KW-0645">Protease</keyword>
<dbReference type="InterPro" id="IPR036852">
    <property type="entry name" value="Peptidase_S8/S53_dom_sf"/>
</dbReference>
<proteinExistence type="inferred from homology"/>
<feature type="chain" id="PRO_5035433294" evidence="8">
    <location>
        <begin position="16"/>
        <end position="388"/>
    </location>
</feature>
<gene>
    <name evidence="11" type="ORF">B0I35DRAFT_480408</name>
</gene>
<dbReference type="SUPFAM" id="SSF54897">
    <property type="entry name" value="Protease propeptides/inhibitors"/>
    <property type="match status" value="1"/>
</dbReference>
<dbReference type="Proteomes" id="UP000813444">
    <property type="component" value="Unassembled WGS sequence"/>
</dbReference>
<dbReference type="OrthoDB" id="206201at2759"/>
<dbReference type="GO" id="GO:0004252">
    <property type="term" value="F:serine-type endopeptidase activity"/>
    <property type="evidence" value="ECO:0007669"/>
    <property type="project" value="UniProtKB-UniRule"/>
</dbReference>
<evidence type="ECO:0000256" key="4">
    <source>
        <dbReference type="ARBA" id="ARBA00022801"/>
    </source>
</evidence>
<feature type="active site" description="Charge relay system" evidence="6">
    <location>
        <position position="335"/>
    </location>
</feature>
<dbReference type="PROSITE" id="PS00136">
    <property type="entry name" value="SUBTILASE_ASP"/>
    <property type="match status" value="1"/>
</dbReference>
<reference evidence="11" key="1">
    <citation type="journal article" date="2021" name="Nat. Commun.">
        <title>Genetic determinants of endophytism in the Arabidopsis root mycobiome.</title>
        <authorList>
            <person name="Mesny F."/>
            <person name="Miyauchi S."/>
            <person name="Thiergart T."/>
            <person name="Pickel B."/>
            <person name="Atanasova L."/>
            <person name="Karlsson M."/>
            <person name="Huettel B."/>
            <person name="Barry K.W."/>
            <person name="Haridas S."/>
            <person name="Chen C."/>
            <person name="Bauer D."/>
            <person name="Andreopoulos W."/>
            <person name="Pangilinan J."/>
            <person name="LaButti K."/>
            <person name="Riley R."/>
            <person name="Lipzen A."/>
            <person name="Clum A."/>
            <person name="Drula E."/>
            <person name="Henrissat B."/>
            <person name="Kohler A."/>
            <person name="Grigoriev I.V."/>
            <person name="Martin F.M."/>
            <person name="Hacquard S."/>
        </authorList>
    </citation>
    <scope>NUCLEOTIDE SEQUENCE</scope>
    <source>
        <strain evidence="11">MPI-CAGE-CH-0235</strain>
    </source>
</reference>
<dbReference type="PANTHER" id="PTHR43806">
    <property type="entry name" value="PEPTIDASE S8"/>
    <property type="match status" value="1"/>
</dbReference>
<feature type="domain" description="Peptidase S8/S53" evidence="9">
    <location>
        <begin position="147"/>
        <end position="350"/>
    </location>
</feature>
<dbReference type="PRINTS" id="PR00723">
    <property type="entry name" value="SUBTILISIN"/>
</dbReference>
<keyword evidence="3 8" id="KW-0732">Signal</keyword>
<dbReference type="InterPro" id="IPR000209">
    <property type="entry name" value="Peptidase_S8/S53_dom"/>
</dbReference>
<dbReference type="GO" id="GO:0005576">
    <property type="term" value="C:extracellular region"/>
    <property type="evidence" value="ECO:0007669"/>
    <property type="project" value="UniProtKB-ARBA"/>
</dbReference>
<dbReference type="FunFam" id="3.40.50.200:FF:000014">
    <property type="entry name" value="Proteinase K"/>
    <property type="match status" value="1"/>
</dbReference>
<keyword evidence="4 6" id="KW-0378">Hydrolase</keyword>
<dbReference type="InterPro" id="IPR015500">
    <property type="entry name" value="Peptidase_S8_subtilisin-rel"/>
</dbReference>
<dbReference type="InterPro" id="IPR023827">
    <property type="entry name" value="Peptidase_S8_Asp-AS"/>
</dbReference>
<evidence type="ECO:0000256" key="5">
    <source>
        <dbReference type="ARBA" id="ARBA00022825"/>
    </source>
</evidence>
<dbReference type="CDD" id="cd04077">
    <property type="entry name" value="Peptidases_S8_PCSK9_ProteinaseK_like"/>
    <property type="match status" value="1"/>
</dbReference>
<dbReference type="PANTHER" id="PTHR43806:SF58">
    <property type="entry name" value="ALKALINE PROTEASE 1-RELATED"/>
    <property type="match status" value="1"/>
</dbReference>
<dbReference type="Pfam" id="PF05922">
    <property type="entry name" value="Inhibitor_I9"/>
    <property type="match status" value="1"/>
</dbReference>
<evidence type="ECO:0000256" key="2">
    <source>
        <dbReference type="ARBA" id="ARBA00022670"/>
    </source>
</evidence>
<evidence type="ECO:0000313" key="12">
    <source>
        <dbReference type="Proteomes" id="UP000813444"/>
    </source>
</evidence>
<protein>
    <submittedName>
        <fullName evidence="11">Cephalosporin C acetylhydrolase</fullName>
    </submittedName>
</protein>
<dbReference type="InterPro" id="IPR050131">
    <property type="entry name" value="Peptidase_S8_subtilisin-like"/>
</dbReference>
<name>A0A8K0SJ99_9HYPO</name>
<feature type="domain" description="Inhibitor I9" evidence="10">
    <location>
        <begin position="40"/>
        <end position="108"/>
    </location>
</feature>
<evidence type="ECO:0000256" key="3">
    <source>
        <dbReference type="ARBA" id="ARBA00022729"/>
    </source>
</evidence>
<dbReference type="EMBL" id="JAGPNK010000009">
    <property type="protein sequence ID" value="KAH7313748.1"/>
    <property type="molecule type" value="Genomic_DNA"/>
</dbReference>
<comment type="caution">
    <text evidence="11">The sequence shown here is derived from an EMBL/GenBank/DDBJ whole genome shotgun (WGS) entry which is preliminary data.</text>
</comment>
<sequence length="388" mass="38730">MRSATLLALLPLAMAAPSVSKRASPAPIVRPRGADVVEGKFIVKMKDDLLTTAVVSAVKSAISSIAADADYTYSKAFNGFSATLTDAELKALQNDPNVDYIEHDAIVTMFATQEDAPWGLARISSASPGGTTYTYDDSAGAGTCAYIVDTGIDASHPEFEGRASFLANFADSNDNDGQGHGTHVAGTIGGATFGVAKQTTLFGVKVLNDQGSGTTAGVVAGMEFVVDDAGSQDCPSGVVVNMSLGGGFSSSINSAAAAISSAGLFLAVAAGNEAQDAGNVSPASEPSACTVGATDSDDVLASFSNFGSGVDVLAPGVDVESSIPGGGSEFLSGTSMASPHVAGLAAYLLGTGQSASGLCDYIASTALEGLISDVPGSTPNLLINNGNQ</sequence>
<dbReference type="SUPFAM" id="SSF52743">
    <property type="entry name" value="Subtilisin-like"/>
    <property type="match status" value="1"/>
</dbReference>
<evidence type="ECO:0000259" key="10">
    <source>
        <dbReference type="Pfam" id="PF05922"/>
    </source>
</evidence>
<accession>A0A8K0SJ99</accession>
<evidence type="ECO:0000256" key="7">
    <source>
        <dbReference type="RuleBase" id="RU003355"/>
    </source>
</evidence>
<dbReference type="AlphaFoldDB" id="A0A8K0SJ99"/>
<dbReference type="InterPro" id="IPR037045">
    <property type="entry name" value="S8pro/Inhibitor_I9_sf"/>
</dbReference>